<accession>A0A5Y7ADN6</accession>
<reference evidence="1 2" key="1">
    <citation type="submission" date="2019-05" db="EMBL/GenBank/DDBJ databases">
        <authorList>
            <consortium name="GenomeTrakr network: Whole genome sequencing for foodborne pathogen traceback"/>
        </authorList>
    </citation>
    <scope>NUCLEOTIDE SEQUENCE [LARGE SCALE GENOMIC DNA]</scope>
    <source>
        <strain evidence="1 2">CFSAN000522</strain>
    </source>
</reference>
<evidence type="ECO:0000313" key="1">
    <source>
        <dbReference type="EMBL" id="ECK9500812.1"/>
    </source>
</evidence>
<dbReference type="EMBL" id="AAJEDC010000002">
    <property type="protein sequence ID" value="ECK9500812.1"/>
    <property type="molecule type" value="Genomic_DNA"/>
</dbReference>
<organism evidence="1 2">
    <name type="scientific">Salmonella enterica subsp. enterica serovar Infantis str. CFSAN000522</name>
    <dbReference type="NCBI Taxonomy" id="1299258"/>
    <lineage>
        <taxon>Bacteria</taxon>
        <taxon>Pseudomonadati</taxon>
        <taxon>Pseudomonadota</taxon>
        <taxon>Gammaproteobacteria</taxon>
        <taxon>Enterobacterales</taxon>
        <taxon>Enterobacteriaceae</taxon>
        <taxon>Salmonella</taxon>
    </lineage>
</organism>
<protein>
    <submittedName>
        <fullName evidence="1">Uncharacterized protein</fullName>
    </submittedName>
</protein>
<evidence type="ECO:0000313" key="2">
    <source>
        <dbReference type="Proteomes" id="UP000427205"/>
    </source>
</evidence>
<sequence>MMSNFSIDVRHVNGSLTQPIDTGMSCKDIVEYFISDDHGAPASLLTILVETESGKRVTVTVPYDANGSVFVNIDGESI</sequence>
<comment type="caution">
    <text evidence="1">The sequence shown here is derived from an EMBL/GenBank/DDBJ whole genome shotgun (WGS) entry which is preliminary data.</text>
</comment>
<dbReference type="Proteomes" id="UP000427205">
    <property type="component" value="Unassembled WGS sequence"/>
</dbReference>
<proteinExistence type="predicted"/>
<name>A0A5Y7ADN6_SALIN</name>
<gene>
    <name evidence="1" type="ORF">CFSAN000522_05825</name>
</gene>
<dbReference type="AlphaFoldDB" id="A0A5Y7ADN6"/>